<feature type="signal peptide" evidence="7">
    <location>
        <begin position="1"/>
        <end position="20"/>
    </location>
</feature>
<keyword evidence="5" id="KW-1015">Disulfide bond</keyword>
<sequence length="595" mass="64502">SYCCVCVCVCVCVFLCVCECVCVCVCVFLCVCVSVCVCVCVCVCVYAECVRCFARFDLILGQCDEDIGEVDGDDCCQNPHYGYQATDGVCRSCGPPAWSPWSPWSQCNVLCGEGVTQRHRKCYGIGNPDCENSADNVQTKPCNGTCCDAEGWGSWLLWSPCSVTCGEGGVRTRERICSSPHECRSACSGPSEETEVCPTHTTCPVHGGWTAWSGWTPCSGSCINDQSINVTIPSRARGRTCTNPLPSADTVPPGKSCHGNNFQLQDCSELPNCPVHGNWGAWSPPGPCSVSCGEGLRLSMRRCDSPPPKYGGRFCDGSSTRSSSCQSPCPVDGLWTGWSTWGECSSSCISQGPVPIRTRQRTCSNPAPSSSPPGRSCQGEDSQTANCNHLPHCPVDGGWGSWSPFTSCPVTCGVGLQVSFRRCENPPHQHGGQPCPGEGRRTRPCKTDVHCPVDGVWSQWSPWKPCIYPFRKKSINCEKAGGSQIRERQCLYQAHNGSICSGTDLTDRRVCYDVDKCPIQGIWDSWETWSFCKPSCGVKSRRFRRRVCTPDYSGYRPTIGRQGEPATFFGTPDCGVVPDGKKVEIQPCINAPACP</sequence>
<accession>A0A3Q3GL68</accession>
<protein>
    <submittedName>
        <fullName evidence="8">Complement factor properdin</fullName>
    </submittedName>
</protein>
<comment type="subcellular location">
    <subcellularLocation>
        <location evidence="1">Secreted</location>
    </subcellularLocation>
</comment>
<feature type="region of interest" description="Disordered" evidence="6">
    <location>
        <begin position="359"/>
        <end position="379"/>
    </location>
</feature>
<dbReference type="FunFam" id="2.20.100.10:FF:000001">
    <property type="entry name" value="semaphorin-5A isoform X1"/>
    <property type="match status" value="3"/>
</dbReference>
<dbReference type="FunCoup" id="A0A3Q3GL68">
    <property type="interactions" value="375"/>
</dbReference>
<dbReference type="PANTHER" id="PTHR22906:SF43">
    <property type="entry name" value="PROPERDIN"/>
    <property type="match status" value="1"/>
</dbReference>
<dbReference type="GeneTree" id="ENSGT00940000154614"/>
<dbReference type="PRINTS" id="PR01705">
    <property type="entry name" value="TSP1REPEAT"/>
</dbReference>
<evidence type="ECO:0000313" key="8">
    <source>
        <dbReference type="Ensembl" id="ENSLBEP00000034442.1"/>
    </source>
</evidence>
<dbReference type="PANTHER" id="PTHR22906">
    <property type="entry name" value="PROPERDIN"/>
    <property type="match status" value="1"/>
</dbReference>
<dbReference type="InterPro" id="IPR036383">
    <property type="entry name" value="TSP1_rpt_sf"/>
</dbReference>
<dbReference type="PROSITE" id="PS50092">
    <property type="entry name" value="TSP1"/>
    <property type="match status" value="8"/>
</dbReference>
<name>A0A3Q3GL68_9LABR</name>
<dbReference type="Ensembl" id="ENSLBET00000035926.1">
    <property type="protein sequence ID" value="ENSLBEP00000034442.1"/>
    <property type="gene ID" value="ENSLBEG00000025905.1"/>
</dbReference>
<evidence type="ECO:0000256" key="7">
    <source>
        <dbReference type="SAM" id="SignalP"/>
    </source>
</evidence>
<evidence type="ECO:0000256" key="6">
    <source>
        <dbReference type="SAM" id="MobiDB-lite"/>
    </source>
</evidence>
<evidence type="ECO:0000256" key="5">
    <source>
        <dbReference type="ARBA" id="ARBA00023157"/>
    </source>
</evidence>
<reference evidence="8" key="2">
    <citation type="submission" date="2025-09" db="UniProtKB">
        <authorList>
            <consortium name="Ensembl"/>
        </authorList>
    </citation>
    <scope>IDENTIFICATION</scope>
</reference>
<keyword evidence="9" id="KW-1185">Reference proteome</keyword>
<dbReference type="Pfam" id="PF00090">
    <property type="entry name" value="TSP_1"/>
    <property type="match status" value="6"/>
</dbReference>
<dbReference type="STRING" id="56723.ENSLBEP00000034442"/>
<proteinExistence type="predicted"/>
<dbReference type="Gene3D" id="2.20.100.10">
    <property type="entry name" value="Thrombospondin type-1 (TSP1) repeat"/>
    <property type="match status" value="8"/>
</dbReference>
<keyword evidence="3 7" id="KW-0732">Signal</keyword>
<evidence type="ECO:0000256" key="4">
    <source>
        <dbReference type="ARBA" id="ARBA00022737"/>
    </source>
</evidence>
<evidence type="ECO:0000256" key="2">
    <source>
        <dbReference type="ARBA" id="ARBA00022525"/>
    </source>
</evidence>
<dbReference type="InterPro" id="IPR052065">
    <property type="entry name" value="Compl_asym_regulator"/>
</dbReference>
<organism evidence="8 9">
    <name type="scientific">Labrus bergylta</name>
    <name type="common">ballan wrasse</name>
    <dbReference type="NCBI Taxonomy" id="56723"/>
    <lineage>
        <taxon>Eukaryota</taxon>
        <taxon>Metazoa</taxon>
        <taxon>Chordata</taxon>
        <taxon>Craniata</taxon>
        <taxon>Vertebrata</taxon>
        <taxon>Euteleostomi</taxon>
        <taxon>Actinopterygii</taxon>
        <taxon>Neopterygii</taxon>
        <taxon>Teleostei</taxon>
        <taxon>Neoteleostei</taxon>
        <taxon>Acanthomorphata</taxon>
        <taxon>Eupercaria</taxon>
        <taxon>Labriformes</taxon>
        <taxon>Labridae</taxon>
        <taxon>Labrus</taxon>
    </lineage>
</organism>
<evidence type="ECO:0000313" key="9">
    <source>
        <dbReference type="Proteomes" id="UP000261660"/>
    </source>
</evidence>
<dbReference type="Pfam" id="PF22195">
    <property type="entry name" value="TSP1_CFP_C"/>
    <property type="match status" value="1"/>
</dbReference>
<reference evidence="8" key="1">
    <citation type="submission" date="2025-08" db="UniProtKB">
        <authorList>
            <consortium name="Ensembl"/>
        </authorList>
    </citation>
    <scope>IDENTIFICATION</scope>
</reference>
<dbReference type="InterPro" id="IPR000884">
    <property type="entry name" value="TSP1_rpt"/>
</dbReference>
<feature type="chain" id="PRO_5018771344" evidence="7">
    <location>
        <begin position="21"/>
        <end position="595"/>
    </location>
</feature>
<dbReference type="SMART" id="SM00209">
    <property type="entry name" value="TSP1"/>
    <property type="match status" value="8"/>
</dbReference>
<dbReference type="InterPro" id="IPR054019">
    <property type="entry name" value="CFP_TSR_C"/>
</dbReference>
<dbReference type="Proteomes" id="UP000261660">
    <property type="component" value="Unplaced"/>
</dbReference>
<dbReference type="AlphaFoldDB" id="A0A3Q3GL68"/>
<evidence type="ECO:0000256" key="1">
    <source>
        <dbReference type="ARBA" id="ARBA00004613"/>
    </source>
</evidence>
<evidence type="ECO:0000256" key="3">
    <source>
        <dbReference type="ARBA" id="ARBA00022729"/>
    </source>
</evidence>
<keyword evidence="4" id="KW-0677">Repeat</keyword>
<dbReference type="Pfam" id="PF18487">
    <property type="entry name" value="TSR"/>
    <property type="match status" value="1"/>
</dbReference>
<dbReference type="SUPFAM" id="SSF82895">
    <property type="entry name" value="TSP-1 type 1 repeat"/>
    <property type="match status" value="7"/>
</dbReference>
<keyword evidence="2" id="KW-0964">Secreted</keyword>
<dbReference type="InterPro" id="IPR049536">
    <property type="entry name" value="CFP_TSR-0"/>
</dbReference>
<dbReference type="InParanoid" id="A0A3Q3GL68"/>